<geneLocation type="plasmid" evidence="1">
    <name>pPAMH19</name>
</geneLocation>
<dbReference type="AlphaFoldDB" id="A0A0B7KM29"/>
<evidence type="ECO:0000313" key="1">
    <source>
        <dbReference type="EMBL" id="CEO58249.1"/>
    </source>
</evidence>
<gene>
    <name evidence="1" type="ORF">PAMH19_p0039</name>
</gene>
<reference evidence="1" key="2">
    <citation type="journal article" date="2015" name="Genome Announc.">
        <title>Genome Sequence of the Urethral Catheter Isolate Pseudomonas aeruginosa MH19.</title>
        <authorList>
            <person name="Vorholter F.J."/>
            <person name="Tielen P."/>
            <person name="Wibberg D."/>
            <person name="Narten M."/>
            <person name="Schobert M."/>
            <person name="Tupker R."/>
            <person name="Blom J."/>
            <person name="Schatschneider S."/>
            <person name="Winkler A."/>
            <person name="Albersmeier A."/>
            <person name="Goesmann A."/>
            <person name="Puhler A."/>
            <person name="Jahn D."/>
        </authorList>
    </citation>
    <scope>NUCLEOTIDE SEQUENCE [LARGE SCALE GENOMIC DNA]</scope>
    <source>
        <strain evidence="1">MH19</strain>
        <plasmid evidence="1">pPAMH19</plasmid>
    </source>
</reference>
<dbReference type="EMBL" id="LN809998">
    <property type="protein sequence ID" value="CEO58249.1"/>
    <property type="molecule type" value="Genomic_DNA"/>
</dbReference>
<name>A0A0B7KM29_PSEAI</name>
<accession>A0A0B7KM29</accession>
<sequence length="174" mass="18984">MRKGQSGYLLIRLFQSTRPERASRALTPNLSAIRRGAADGFSALQSVFFPVVIFADQTKIFRSKWLIIIEHTIDHALPTQPTQHPEKAGLTEMHPVVLPIMRGAISPLGFKLAVLGTVAGNTRARAAHVADHILNDIDQCLRLNLHVHLTITFQTTPAGYGIMNTNIIGSASTG</sequence>
<organism evidence="1">
    <name type="scientific">Pseudomonas aeruginosa</name>
    <dbReference type="NCBI Taxonomy" id="287"/>
    <lineage>
        <taxon>Bacteria</taxon>
        <taxon>Pseudomonadati</taxon>
        <taxon>Pseudomonadota</taxon>
        <taxon>Gammaproteobacteria</taxon>
        <taxon>Pseudomonadales</taxon>
        <taxon>Pseudomonadaceae</taxon>
        <taxon>Pseudomonas</taxon>
    </lineage>
</organism>
<proteinExistence type="predicted"/>
<keyword evidence="1" id="KW-0614">Plasmid</keyword>
<reference evidence="1" key="1">
    <citation type="submission" date="2014-09" db="EMBL/GenBank/DDBJ databases">
        <authorList>
            <person name="Wibberg Daniel"/>
        </authorList>
    </citation>
    <scope>NUCLEOTIDE SEQUENCE</scope>
    <source>
        <strain evidence="1">MH19</strain>
        <plasmid evidence="1">pPAMH19</plasmid>
    </source>
</reference>
<protein>
    <submittedName>
        <fullName evidence="1">Uncharacterized protein</fullName>
    </submittedName>
</protein>